<evidence type="ECO:0000256" key="3">
    <source>
        <dbReference type="ARBA" id="ARBA00022478"/>
    </source>
</evidence>
<gene>
    <name evidence="13" type="ORF">LOTGIDRAFT_230094</name>
</gene>
<comment type="similarity">
    <text evidence="2 11">Belongs to the RNA polymerase beta' chain family.</text>
</comment>
<dbReference type="InterPro" id="IPR007080">
    <property type="entry name" value="RNA_pol_Rpb1_1"/>
</dbReference>
<accession>V4BCA7</accession>
<evidence type="ECO:0000256" key="9">
    <source>
        <dbReference type="ARBA" id="ARBA00023163"/>
    </source>
</evidence>
<dbReference type="CDD" id="cd02583">
    <property type="entry name" value="RNAP_III_RPC1_N"/>
    <property type="match status" value="1"/>
</dbReference>
<dbReference type="FunFam" id="2.40.40.20:FF:000019">
    <property type="entry name" value="DNA-directed RNA polymerase II subunit RPB1"/>
    <property type="match status" value="1"/>
</dbReference>
<dbReference type="Pfam" id="PF04983">
    <property type="entry name" value="RNA_pol_Rpb1_3"/>
    <property type="match status" value="1"/>
</dbReference>
<dbReference type="Pfam" id="PF00623">
    <property type="entry name" value="RNA_pol_Rpb1_2"/>
    <property type="match status" value="1"/>
</dbReference>
<dbReference type="SUPFAM" id="SSF64484">
    <property type="entry name" value="beta and beta-prime subunits of DNA dependent RNA-polymerase"/>
    <property type="match status" value="1"/>
</dbReference>
<keyword evidence="8" id="KW-0460">Magnesium</keyword>
<evidence type="ECO:0000313" key="14">
    <source>
        <dbReference type="Proteomes" id="UP000030746"/>
    </source>
</evidence>
<dbReference type="STRING" id="225164.V4BCA7"/>
<dbReference type="Proteomes" id="UP000030746">
    <property type="component" value="Unassembled WGS sequence"/>
</dbReference>
<feature type="domain" description="RNA polymerase N-terminal" evidence="12">
    <location>
        <begin position="248"/>
        <end position="554"/>
    </location>
</feature>
<dbReference type="Pfam" id="PF04998">
    <property type="entry name" value="RNA_pol_Rpb1_5"/>
    <property type="match status" value="1"/>
</dbReference>
<dbReference type="InterPro" id="IPR038120">
    <property type="entry name" value="Rpb1_funnel_sf"/>
</dbReference>
<dbReference type="SMART" id="SM00663">
    <property type="entry name" value="RPOLA_N"/>
    <property type="match status" value="1"/>
</dbReference>
<evidence type="ECO:0000313" key="13">
    <source>
        <dbReference type="EMBL" id="ESP03762.1"/>
    </source>
</evidence>
<dbReference type="GO" id="GO:0003899">
    <property type="term" value="F:DNA-directed RNA polymerase activity"/>
    <property type="evidence" value="ECO:0007669"/>
    <property type="project" value="UniProtKB-EC"/>
</dbReference>
<proteinExistence type="inferred from homology"/>
<evidence type="ECO:0000256" key="11">
    <source>
        <dbReference type="RuleBase" id="RU004279"/>
    </source>
</evidence>
<dbReference type="Gene3D" id="6.20.50.80">
    <property type="match status" value="1"/>
</dbReference>
<dbReference type="InterPro" id="IPR007081">
    <property type="entry name" value="RNA_pol_Rpb1_5"/>
</dbReference>
<evidence type="ECO:0000256" key="7">
    <source>
        <dbReference type="ARBA" id="ARBA00022833"/>
    </source>
</evidence>
<dbReference type="Gene3D" id="4.10.860.120">
    <property type="entry name" value="RNA polymerase II, clamp domain"/>
    <property type="match status" value="1"/>
</dbReference>
<dbReference type="HOGENOM" id="CLU_000487_3_0_1"/>
<dbReference type="PANTHER" id="PTHR48446:SF1">
    <property type="entry name" value="DNA-DIRECTED RNA POLYMERASE SUBUNIT BETA' N-TERMINAL SECTION"/>
    <property type="match status" value="1"/>
</dbReference>
<dbReference type="InterPro" id="IPR007066">
    <property type="entry name" value="RNA_pol_Rpb1_3"/>
</dbReference>
<dbReference type="InterPro" id="IPR035697">
    <property type="entry name" value="RNAP_III_RPC1_N"/>
</dbReference>
<keyword evidence="4 11" id="KW-0808">Transferase</keyword>
<dbReference type="GO" id="GO:0006351">
    <property type="term" value="P:DNA-templated transcription"/>
    <property type="evidence" value="ECO:0007669"/>
    <property type="project" value="InterPro"/>
</dbReference>
<reference evidence="13 14" key="1">
    <citation type="journal article" date="2013" name="Nature">
        <title>Insights into bilaterian evolution from three spiralian genomes.</title>
        <authorList>
            <person name="Simakov O."/>
            <person name="Marletaz F."/>
            <person name="Cho S.J."/>
            <person name="Edsinger-Gonzales E."/>
            <person name="Havlak P."/>
            <person name="Hellsten U."/>
            <person name="Kuo D.H."/>
            <person name="Larsson T."/>
            <person name="Lv J."/>
            <person name="Arendt D."/>
            <person name="Savage R."/>
            <person name="Osoegawa K."/>
            <person name="de Jong P."/>
            <person name="Grimwood J."/>
            <person name="Chapman J.A."/>
            <person name="Shapiro H."/>
            <person name="Aerts A."/>
            <person name="Otillar R.P."/>
            <person name="Terry A.Y."/>
            <person name="Boore J.L."/>
            <person name="Grigoriev I.V."/>
            <person name="Lindberg D.R."/>
            <person name="Seaver E.C."/>
            <person name="Weisblat D.A."/>
            <person name="Putnam N.H."/>
            <person name="Rokhsar D.S."/>
        </authorList>
    </citation>
    <scope>NUCLEOTIDE SEQUENCE [LARGE SCALE GENOMIC DNA]</scope>
</reference>
<comment type="subcellular location">
    <subcellularLocation>
        <location evidence="1">Nucleus</location>
    </subcellularLocation>
</comment>
<dbReference type="GO" id="GO:0046872">
    <property type="term" value="F:metal ion binding"/>
    <property type="evidence" value="ECO:0007669"/>
    <property type="project" value="UniProtKB-KW"/>
</dbReference>
<dbReference type="GO" id="GO:0000428">
    <property type="term" value="C:DNA-directed RNA polymerase complex"/>
    <property type="evidence" value="ECO:0007669"/>
    <property type="project" value="UniProtKB-KW"/>
</dbReference>
<dbReference type="PANTHER" id="PTHR48446">
    <property type="entry name" value="DNA-DIRECTED RNA POLYMERASE SUBUNIT BETA' N-TERMINAL SECTION"/>
    <property type="match status" value="1"/>
</dbReference>
<dbReference type="Gene3D" id="1.10.150.390">
    <property type="match status" value="1"/>
</dbReference>
<comment type="catalytic activity">
    <reaction evidence="11">
        <text>RNA(n) + a ribonucleoside 5'-triphosphate = RNA(n+1) + diphosphate</text>
        <dbReference type="Rhea" id="RHEA:21248"/>
        <dbReference type="Rhea" id="RHEA-COMP:14527"/>
        <dbReference type="Rhea" id="RHEA-COMP:17342"/>
        <dbReference type="ChEBI" id="CHEBI:33019"/>
        <dbReference type="ChEBI" id="CHEBI:61557"/>
        <dbReference type="ChEBI" id="CHEBI:140395"/>
        <dbReference type="EC" id="2.7.7.6"/>
    </reaction>
</comment>
<name>V4BCA7_LOTGI</name>
<dbReference type="EC" id="2.7.7.6" evidence="11"/>
<evidence type="ECO:0000256" key="2">
    <source>
        <dbReference type="ARBA" id="ARBA00006460"/>
    </source>
</evidence>
<dbReference type="InterPro" id="IPR042102">
    <property type="entry name" value="RNA_pol_Rpb1_3_sf"/>
</dbReference>
<dbReference type="CTD" id="20248208"/>
<dbReference type="GO" id="GO:0005654">
    <property type="term" value="C:nucleoplasm"/>
    <property type="evidence" value="ECO:0007669"/>
    <property type="project" value="UniProtKB-ARBA"/>
</dbReference>
<dbReference type="InterPro" id="IPR000722">
    <property type="entry name" value="RNA_pol_asu"/>
</dbReference>
<dbReference type="NCBIfam" id="NF006336">
    <property type="entry name" value="PRK08566.1"/>
    <property type="match status" value="1"/>
</dbReference>
<dbReference type="GO" id="GO:0003677">
    <property type="term" value="F:DNA binding"/>
    <property type="evidence" value="ECO:0007669"/>
    <property type="project" value="InterPro"/>
</dbReference>
<dbReference type="GeneID" id="20248208"/>
<dbReference type="InterPro" id="IPR015700">
    <property type="entry name" value="RPC1"/>
</dbReference>
<keyword evidence="14" id="KW-1185">Reference proteome</keyword>
<dbReference type="Pfam" id="PF05000">
    <property type="entry name" value="RNA_pol_Rpb1_4"/>
    <property type="match status" value="1"/>
</dbReference>
<dbReference type="RefSeq" id="XP_009045244.1">
    <property type="nucleotide sequence ID" value="XM_009046996.1"/>
</dbReference>
<dbReference type="KEGG" id="lgi:LOTGIDRAFT_230094"/>
<evidence type="ECO:0000256" key="6">
    <source>
        <dbReference type="ARBA" id="ARBA00022723"/>
    </source>
</evidence>
<dbReference type="Pfam" id="PF04997">
    <property type="entry name" value="RNA_pol_Rpb1_1"/>
    <property type="match status" value="1"/>
</dbReference>
<dbReference type="OrthoDB" id="270392at2759"/>
<dbReference type="Gene3D" id="1.10.132.30">
    <property type="match status" value="1"/>
</dbReference>
<evidence type="ECO:0000256" key="1">
    <source>
        <dbReference type="ARBA" id="ARBA00004123"/>
    </source>
</evidence>
<evidence type="ECO:0000259" key="12">
    <source>
        <dbReference type="SMART" id="SM00663"/>
    </source>
</evidence>
<keyword evidence="9 11" id="KW-0804">Transcription</keyword>
<dbReference type="InterPro" id="IPR007083">
    <property type="entry name" value="RNA_pol_Rpb1_4"/>
</dbReference>
<evidence type="ECO:0000256" key="4">
    <source>
        <dbReference type="ARBA" id="ARBA00022679"/>
    </source>
</evidence>
<dbReference type="Gene3D" id="6.10.250.2940">
    <property type="match status" value="1"/>
</dbReference>
<dbReference type="OMA" id="AVCPPYN"/>
<dbReference type="Gene3D" id="2.40.40.20">
    <property type="match status" value="1"/>
</dbReference>
<evidence type="ECO:0000256" key="8">
    <source>
        <dbReference type="ARBA" id="ARBA00022842"/>
    </source>
</evidence>
<keyword evidence="3 11" id="KW-0240">DNA-directed RNA polymerase</keyword>
<comment type="function">
    <text evidence="11">DNA-dependent RNA polymerase catalyzes the transcription of DNA into RNA using the four ribonucleoside triphosphates as substrates.</text>
</comment>
<dbReference type="CDD" id="cd02736">
    <property type="entry name" value="RNAP_III_Rpc1_C"/>
    <property type="match status" value="1"/>
</dbReference>
<sequence>MVKEQFREADVAKKISHVTFGMMNSQQIQQLSHIQVVSKNLYNQDGSRKPIVNGVLDHRMGTSDKENSCESCGKGLVDCIGHYGYVDLELPVFHIGYFRTVITLLQMICKNCSNILLQPEDKKNFLDALKRSGMTYLQKKGMKKKIHEKCRKVSKCPNCGEYNGMTKKCGMLKIIHDCYKAGRRGGEQILAEFVGSFDNAVKHNKELEPMLGKIQDVLNPLVVLNLFKQVKDEDIPLLMMNPSVGRPEDMILTRIVVPPICIRPSVVSDLKSGTNEDDITMKFTEIIFLNDVIQKHRASGAKMQMIMEDWDFLQLQVALLYNSETSGIPLHMQPKKSSRGFVQRLKGKQGRFRGNLSGKRVDFSGRTVISPDPNMRIDQVAVPTLVAKILTYPEHVTSANIELMRKLVKNGADNHPGANFIQHRGGTNIKRFLKYGDREKIASTLRFGDIVERHMIDGDIILFNRQPSLHKLSIQAFYAKVMPNRTFRFNECCCNPFNADFDGDEMNLHLPQTEEAKAEAITLMGSKSNMVTPRNGEPLIAAIQDFITGAYLVTNKDVFVDRSRACQLVASMLSAKDEKIKIDLPPPAIFKPCKLWTGKQLFSLLIRPNKQSPVQANLRTKGKNYSKDEELCYNDSFVVIRNSELLCGAMDKGTLGSGSKANIFYIILRDYGEQYAADALSRLAKLCPAFLSNRGFSIGIGDVTPGSGLIKAKNKLLEDGYKMCDGLIRDLEDGKLQTQPGCSPEETLEAMILRELSVIRDHAGKACLRELHKSNSPLTMAICGSKGSFINISQMIACVGQQAISGKRVPNGFEDRALPHFERHSKDPAARGFVANSFYTGLTPTEFFFHTMAGREGLVDTAVKTAETGYMQRRLVKSLEDLCLQYDMTVRTSVGEVVQFVYGADNLDPAAMEGKEKPMEFKRVLDHIRASTMNSYRDEPSLNEELLIATCENILSQAPWTSCTKDFRNELMEFIRSLGSKITGDRDRFIDPSQKTAPKVIYELERVSPSQLTQFLNCCYDKFMRAQIEPGTAVGAVCAQSIGEPGTQMTLKTFHFAGVASMNITLGVPRIKEIINASKNISTPIITANLDVDNDAEFARVVKGRIEKTTLGEVCEYIEEVYISDDCFVLIRLDLDRIKLLKLEVNVDTIRFSICSAKLGVKPQDVQVHNDSILSVSARETSKSSMYCILQNLKKLLPGVMIKGVPSVTRAVIHIDEKKGDNCYKLLVEGDNLQAVIATKGVKGTDTTSNNTYEVYKTLGIEAARKTIMNEVIYTMVNHGMSIDIRHVMLLADLMTFKGEVLGITRFGLAKMKESVLMLASFERTADHLFEASYYGQTDTINGVSECIIMGIPMSIGTGLFKLLYQTNKPAKLPKRPLLFNNQEFHIPEAKVS</sequence>
<protein>
    <recommendedName>
        <fullName evidence="11">DNA-directed RNA polymerase subunit</fullName>
        <ecNumber evidence="11">2.7.7.6</ecNumber>
    </recommendedName>
</protein>
<dbReference type="FunFam" id="1.10.132.30:FF:000001">
    <property type="entry name" value="DNA-directed RNA polymerase subunit"/>
    <property type="match status" value="1"/>
</dbReference>
<dbReference type="FunFam" id="4.10.860.120:FF:000004">
    <property type="entry name" value="DNA-directed RNA polymerase subunit"/>
    <property type="match status" value="1"/>
</dbReference>
<dbReference type="Gene3D" id="1.10.274.100">
    <property type="entry name" value="RNA polymerase Rpb1, domain 3"/>
    <property type="match status" value="1"/>
</dbReference>
<evidence type="ECO:0000256" key="5">
    <source>
        <dbReference type="ARBA" id="ARBA00022695"/>
    </source>
</evidence>
<keyword evidence="6" id="KW-0479">Metal-binding</keyword>
<keyword evidence="7" id="KW-0862">Zinc</keyword>
<dbReference type="FunFam" id="3.30.1490.180:FF:000002">
    <property type="entry name" value="DNA-directed RNA polymerase subunit"/>
    <property type="match status" value="1"/>
</dbReference>
<keyword evidence="5 11" id="KW-0548">Nucleotidyltransferase</keyword>
<keyword evidence="10" id="KW-0539">Nucleus</keyword>
<dbReference type="Gene3D" id="3.30.1490.180">
    <property type="entry name" value="RNA polymerase ii"/>
    <property type="match status" value="1"/>
</dbReference>
<dbReference type="FunFam" id="1.10.274.100:FF:000003">
    <property type="entry name" value="DNA-directed RNA polymerase subunit"/>
    <property type="match status" value="1"/>
</dbReference>
<dbReference type="InterPro" id="IPR044893">
    <property type="entry name" value="RNA_pol_Rpb1_clamp_domain"/>
</dbReference>
<dbReference type="EMBL" id="KB199905">
    <property type="protein sequence ID" value="ESP03762.1"/>
    <property type="molecule type" value="Genomic_DNA"/>
</dbReference>
<dbReference type="FunFam" id="1.10.150.390:FF:000003">
    <property type="entry name" value="DNA-directed RNA polymerase subunit"/>
    <property type="match status" value="1"/>
</dbReference>
<organism evidence="13 14">
    <name type="scientific">Lottia gigantea</name>
    <name type="common">Giant owl limpet</name>
    <dbReference type="NCBI Taxonomy" id="225164"/>
    <lineage>
        <taxon>Eukaryota</taxon>
        <taxon>Metazoa</taxon>
        <taxon>Spiralia</taxon>
        <taxon>Lophotrochozoa</taxon>
        <taxon>Mollusca</taxon>
        <taxon>Gastropoda</taxon>
        <taxon>Patellogastropoda</taxon>
        <taxon>Lottioidea</taxon>
        <taxon>Lottiidae</taxon>
        <taxon>Lottia</taxon>
    </lineage>
</organism>
<dbReference type="InterPro" id="IPR035698">
    <property type="entry name" value="RNAP_III_Rpc1_C"/>
</dbReference>
<dbReference type="InterPro" id="IPR006592">
    <property type="entry name" value="RNA_pol_N"/>
</dbReference>
<evidence type="ECO:0000256" key="10">
    <source>
        <dbReference type="ARBA" id="ARBA00023242"/>
    </source>
</evidence>